<keyword evidence="1" id="KW-0472">Membrane</keyword>
<comment type="caution">
    <text evidence="2">The sequence shown here is derived from an EMBL/GenBank/DDBJ whole genome shotgun (WGS) entry which is preliminary data.</text>
</comment>
<feature type="transmembrane region" description="Helical" evidence="1">
    <location>
        <begin position="12"/>
        <end position="33"/>
    </location>
</feature>
<evidence type="ECO:0000256" key="1">
    <source>
        <dbReference type="SAM" id="Phobius"/>
    </source>
</evidence>
<feature type="transmembrane region" description="Helical" evidence="1">
    <location>
        <begin position="45"/>
        <end position="71"/>
    </location>
</feature>
<keyword evidence="1" id="KW-1133">Transmembrane helix</keyword>
<dbReference type="RefSeq" id="WP_220617188.1">
    <property type="nucleotide sequence ID" value="NZ_RKLR01000001.1"/>
</dbReference>
<keyword evidence="3" id="KW-1185">Reference proteome</keyword>
<protein>
    <submittedName>
        <fullName evidence="2">Uncharacterized protein</fullName>
    </submittedName>
</protein>
<proteinExistence type="predicted"/>
<evidence type="ECO:0000313" key="2">
    <source>
        <dbReference type="EMBL" id="MBX0322217.1"/>
    </source>
</evidence>
<name>A0AAW4PMB7_9EURY</name>
<dbReference type="EMBL" id="RKLR01000001">
    <property type="protein sequence ID" value="MBX0322217.1"/>
    <property type="molecule type" value="Genomic_DNA"/>
</dbReference>
<keyword evidence="1" id="KW-0812">Transmembrane</keyword>
<gene>
    <name evidence="2" type="ORF">EGH21_04125</name>
</gene>
<sequence length="89" mass="9421">MTLRTALRQSKILTFVVLGAFVWLLLSMLNVMGTFDWAAINTGDFVGQTAVGGIAGVAVLAVLLGVLVVLYSEVSETSPGPEAWPPSER</sequence>
<dbReference type="Proteomes" id="UP001430377">
    <property type="component" value="Unassembled WGS sequence"/>
</dbReference>
<evidence type="ECO:0000313" key="3">
    <source>
        <dbReference type="Proteomes" id="UP001430377"/>
    </source>
</evidence>
<accession>A0AAW4PMB7</accession>
<organism evidence="2 3">
    <name type="scientific">Haloarcula rubra</name>
    <dbReference type="NCBI Taxonomy" id="2487747"/>
    <lineage>
        <taxon>Archaea</taxon>
        <taxon>Methanobacteriati</taxon>
        <taxon>Methanobacteriota</taxon>
        <taxon>Stenosarchaea group</taxon>
        <taxon>Halobacteria</taxon>
        <taxon>Halobacteriales</taxon>
        <taxon>Haloarculaceae</taxon>
        <taxon>Haloarcula</taxon>
    </lineage>
</organism>
<reference evidence="2 3" key="1">
    <citation type="submission" date="2021-06" db="EMBL/GenBank/DDBJ databases">
        <title>Halomicroarcula sp. a new haloarchaeum isolated from saline soil.</title>
        <authorList>
            <person name="Duran-Viseras A."/>
            <person name="Sanchez-Porro C."/>
            <person name="Ventosa A."/>
        </authorList>
    </citation>
    <scope>NUCLEOTIDE SEQUENCE [LARGE SCALE GENOMIC DNA]</scope>
    <source>
        <strain evidence="2 3">F13</strain>
    </source>
</reference>
<dbReference type="AlphaFoldDB" id="A0AAW4PMB7"/>